<dbReference type="SMART" id="SM00387">
    <property type="entry name" value="HATPase_c"/>
    <property type="match status" value="1"/>
</dbReference>
<dbReference type="InterPro" id="IPR003594">
    <property type="entry name" value="HATPase_dom"/>
</dbReference>
<sequence length="409" mass="44046">MSGAEMTAEGDPDPQGDPQVEQQKELEAAFQAFNRLSEQLTESYRDLEQQVAALTSELERSRAAHSEELAEKERLAERLERLVRALPAGVVVVGGFGAVEEANPAARELLGEPLEGQPWAAVIARAFDPQGSGYDLRLRDGRLVNLATCPLGNEPGQILLLTDVTADRAQQERDHHQKRLLAMGEMAASLAHQVRTPLSSALLYAGHLRRTDLDEQRRQAAAEKITSRLQRLEKLVNDMLIFARGGIGGAERLPAGEFLGAVAGGVAGEAEQAGVELVTETHGLEEAELRCNRELLTSAALNLANNAVQSMGEGGRLRLSLVSPDSDYVDLEVADTGPGIDDEVRQRLFEPFFTTRSGGTGLGLAVVQAVARAHHGEVLVESEPGVGSTFRLRLPLGLGEHEQEENDGA</sequence>
<dbReference type="InterPro" id="IPR036890">
    <property type="entry name" value="HATPase_C_sf"/>
</dbReference>
<evidence type="ECO:0000313" key="7">
    <source>
        <dbReference type="EMBL" id="SFD08970.1"/>
    </source>
</evidence>
<keyword evidence="4" id="KW-0175">Coiled coil</keyword>
<dbReference type="EC" id="2.7.13.3" evidence="2"/>
<dbReference type="SMART" id="SM00388">
    <property type="entry name" value="HisKA"/>
    <property type="match status" value="1"/>
</dbReference>
<dbReference type="SUPFAM" id="SSF55785">
    <property type="entry name" value="PYP-like sensor domain (PAS domain)"/>
    <property type="match status" value="1"/>
</dbReference>
<dbReference type="InterPro" id="IPR005467">
    <property type="entry name" value="His_kinase_dom"/>
</dbReference>
<dbReference type="InterPro" id="IPR003661">
    <property type="entry name" value="HisK_dim/P_dom"/>
</dbReference>
<evidence type="ECO:0000256" key="2">
    <source>
        <dbReference type="ARBA" id="ARBA00012438"/>
    </source>
</evidence>
<dbReference type="PANTHER" id="PTHR43065">
    <property type="entry name" value="SENSOR HISTIDINE KINASE"/>
    <property type="match status" value="1"/>
</dbReference>
<evidence type="ECO:0000256" key="3">
    <source>
        <dbReference type="ARBA" id="ARBA00022553"/>
    </source>
</evidence>
<keyword evidence="7" id="KW-0418">Kinase</keyword>
<evidence type="ECO:0000256" key="5">
    <source>
        <dbReference type="SAM" id="MobiDB-lite"/>
    </source>
</evidence>
<dbReference type="Gene3D" id="1.10.287.130">
    <property type="match status" value="1"/>
</dbReference>
<evidence type="ECO:0000313" key="8">
    <source>
        <dbReference type="Proteomes" id="UP000198611"/>
    </source>
</evidence>
<dbReference type="Gene3D" id="3.30.565.10">
    <property type="entry name" value="Histidine kinase-like ATPase, C-terminal domain"/>
    <property type="match status" value="1"/>
</dbReference>
<protein>
    <recommendedName>
        <fullName evidence="2">histidine kinase</fullName>
        <ecNumber evidence="2">2.7.13.3</ecNumber>
    </recommendedName>
</protein>
<keyword evidence="8" id="KW-1185">Reference proteome</keyword>
<feature type="domain" description="Histidine kinase" evidence="6">
    <location>
        <begin position="189"/>
        <end position="398"/>
    </location>
</feature>
<dbReference type="PRINTS" id="PR00344">
    <property type="entry name" value="BCTRLSENSOR"/>
</dbReference>
<accession>A0A1I1PSQ0</accession>
<dbReference type="SUPFAM" id="SSF55874">
    <property type="entry name" value="ATPase domain of HSP90 chaperone/DNA topoisomerase II/histidine kinase"/>
    <property type="match status" value="1"/>
</dbReference>
<name>A0A1I1PSQ0_9GAMM</name>
<feature type="region of interest" description="Disordered" evidence="5">
    <location>
        <begin position="1"/>
        <end position="24"/>
    </location>
</feature>
<dbReference type="STRING" id="1123397.SAMN05660831_00783"/>
<keyword evidence="3" id="KW-0597">Phosphoprotein</keyword>
<dbReference type="PROSITE" id="PS50109">
    <property type="entry name" value="HIS_KIN"/>
    <property type="match status" value="1"/>
</dbReference>
<dbReference type="Pfam" id="PF13188">
    <property type="entry name" value="PAS_8"/>
    <property type="match status" value="1"/>
</dbReference>
<keyword evidence="7" id="KW-0808">Transferase</keyword>
<evidence type="ECO:0000256" key="1">
    <source>
        <dbReference type="ARBA" id="ARBA00000085"/>
    </source>
</evidence>
<dbReference type="EMBL" id="FOMJ01000001">
    <property type="protein sequence ID" value="SFD08970.1"/>
    <property type="molecule type" value="Genomic_DNA"/>
</dbReference>
<dbReference type="AlphaFoldDB" id="A0A1I1PSQ0"/>
<dbReference type="Pfam" id="PF02518">
    <property type="entry name" value="HATPase_c"/>
    <property type="match status" value="1"/>
</dbReference>
<gene>
    <name evidence="7" type="ORF">SAMN05660831_00783</name>
</gene>
<dbReference type="Proteomes" id="UP000198611">
    <property type="component" value="Unassembled WGS sequence"/>
</dbReference>
<organism evidence="7 8">
    <name type="scientific">Thiohalospira halophila DSM 15071</name>
    <dbReference type="NCBI Taxonomy" id="1123397"/>
    <lineage>
        <taxon>Bacteria</taxon>
        <taxon>Pseudomonadati</taxon>
        <taxon>Pseudomonadota</taxon>
        <taxon>Gammaproteobacteria</taxon>
        <taxon>Thiohalospirales</taxon>
        <taxon>Thiohalospiraceae</taxon>
        <taxon>Thiohalospira</taxon>
    </lineage>
</organism>
<dbReference type="InterPro" id="IPR035965">
    <property type="entry name" value="PAS-like_dom_sf"/>
</dbReference>
<dbReference type="GO" id="GO:0000155">
    <property type="term" value="F:phosphorelay sensor kinase activity"/>
    <property type="evidence" value="ECO:0007669"/>
    <property type="project" value="InterPro"/>
</dbReference>
<dbReference type="InterPro" id="IPR036097">
    <property type="entry name" value="HisK_dim/P_sf"/>
</dbReference>
<dbReference type="CDD" id="cd00082">
    <property type="entry name" value="HisKA"/>
    <property type="match status" value="1"/>
</dbReference>
<dbReference type="Pfam" id="PF00512">
    <property type="entry name" value="HisKA"/>
    <property type="match status" value="1"/>
</dbReference>
<proteinExistence type="predicted"/>
<dbReference type="Gene3D" id="3.30.450.20">
    <property type="entry name" value="PAS domain"/>
    <property type="match status" value="1"/>
</dbReference>
<evidence type="ECO:0000256" key="4">
    <source>
        <dbReference type="SAM" id="Coils"/>
    </source>
</evidence>
<dbReference type="PANTHER" id="PTHR43065:SF29">
    <property type="entry name" value="SENSOR PROTEIN KINASE FLES"/>
    <property type="match status" value="1"/>
</dbReference>
<dbReference type="InterPro" id="IPR000014">
    <property type="entry name" value="PAS"/>
</dbReference>
<evidence type="ECO:0000259" key="6">
    <source>
        <dbReference type="PROSITE" id="PS50109"/>
    </source>
</evidence>
<dbReference type="InterPro" id="IPR004358">
    <property type="entry name" value="Sig_transdc_His_kin-like_C"/>
</dbReference>
<reference evidence="7 8" key="1">
    <citation type="submission" date="2016-10" db="EMBL/GenBank/DDBJ databases">
        <authorList>
            <person name="de Groot N.N."/>
        </authorList>
    </citation>
    <scope>NUCLEOTIDE SEQUENCE [LARGE SCALE GENOMIC DNA]</scope>
    <source>
        <strain evidence="7 8">HL3</strain>
    </source>
</reference>
<dbReference type="OrthoDB" id="9815750at2"/>
<feature type="coiled-coil region" evidence="4">
    <location>
        <begin position="30"/>
        <end position="85"/>
    </location>
</feature>
<dbReference type="SMART" id="SM00091">
    <property type="entry name" value="PAS"/>
    <property type="match status" value="1"/>
</dbReference>
<dbReference type="SUPFAM" id="SSF47384">
    <property type="entry name" value="Homodimeric domain of signal transducing histidine kinase"/>
    <property type="match status" value="1"/>
</dbReference>
<comment type="catalytic activity">
    <reaction evidence="1">
        <text>ATP + protein L-histidine = ADP + protein N-phospho-L-histidine.</text>
        <dbReference type="EC" id="2.7.13.3"/>
    </reaction>
</comment>
<dbReference type="RefSeq" id="WP_093427407.1">
    <property type="nucleotide sequence ID" value="NZ_FOMJ01000001.1"/>
</dbReference>